<feature type="region of interest" description="Disordered" evidence="5">
    <location>
        <begin position="1"/>
        <end position="35"/>
    </location>
</feature>
<dbReference type="InterPro" id="IPR000719">
    <property type="entry name" value="Prot_kinase_dom"/>
</dbReference>
<feature type="compositionally biased region" description="Basic and acidic residues" evidence="5">
    <location>
        <begin position="1"/>
        <end position="11"/>
    </location>
</feature>
<name>C7N505_SLAHD</name>
<evidence type="ECO:0000256" key="3">
    <source>
        <dbReference type="ARBA" id="ARBA00022777"/>
    </source>
</evidence>
<evidence type="ECO:0000256" key="2">
    <source>
        <dbReference type="ARBA" id="ARBA00022741"/>
    </source>
</evidence>
<sequence>MTNDAKPDNLRPRPTSTGRAGARNTSAPSGGTIRGIGSSGGVLHLRIRDSYGKSGIRFASDLNVRIVQQLGSGGQGRVVLVADGSGQRFALKTFESERAMQVEWEALLLHANERIAPMPYACGVLATNPAAAADAFVLMEYISGTNLASELAHPNRWPLDLCQALETIGPVIRFAAHACAARNVHAHCDIKPSNIVVSEGGVRLIDFGISKGPDGRGLARGTYGFSAPEQYFQEAGLGVGTDVDAVARIDAYSIAATFYALMNKGNPPGYPAVEAVAAMKFPEFRPNTKRIVDAERIAAEEIARETGFPADDSAVRSIVQAAYRDVVERMRSLMAQALDSDASMRPTPLQLEDTWPIRPGEFAEEVRTRVRYLALKHAKERLSWMSGVSEMLTTLDAAAEGVSLLFDDDEMEEAMAISVDDCRKEFLALDPDSEDCFDLAFGILGVLCIQEPDDVGGVLKAVSFGNAKITPATPQGELALEIIGSLFS</sequence>
<dbReference type="KEGG" id="shi:Shel_09500"/>
<evidence type="ECO:0000259" key="6">
    <source>
        <dbReference type="PROSITE" id="PS50011"/>
    </source>
</evidence>
<dbReference type="SMART" id="SM00220">
    <property type="entry name" value="S_TKc"/>
    <property type="match status" value="1"/>
</dbReference>
<dbReference type="InterPro" id="IPR011009">
    <property type="entry name" value="Kinase-like_dom_sf"/>
</dbReference>
<dbReference type="GO" id="GO:0004674">
    <property type="term" value="F:protein serine/threonine kinase activity"/>
    <property type="evidence" value="ECO:0007669"/>
    <property type="project" value="UniProtKB-KW"/>
</dbReference>
<evidence type="ECO:0000313" key="7">
    <source>
        <dbReference type="EMBL" id="ACV21990.1"/>
    </source>
</evidence>
<evidence type="ECO:0000256" key="1">
    <source>
        <dbReference type="ARBA" id="ARBA00022679"/>
    </source>
</evidence>
<keyword evidence="4" id="KW-0067">ATP-binding</keyword>
<gene>
    <name evidence="7" type="ordered locus">Shel_09500</name>
</gene>
<evidence type="ECO:0000256" key="4">
    <source>
        <dbReference type="ARBA" id="ARBA00022840"/>
    </source>
</evidence>
<keyword evidence="2" id="KW-0547">Nucleotide-binding</keyword>
<protein>
    <submittedName>
        <fullName evidence="7">Serine/threonine protein kinase</fullName>
    </submittedName>
</protein>
<keyword evidence="7" id="KW-0723">Serine/threonine-protein kinase</keyword>
<dbReference type="RefSeq" id="WP_012798094.1">
    <property type="nucleotide sequence ID" value="NC_013165.1"/>
</dbReference>
<dbReference type="Pfam" id="PF00069">
    <property type="entry name" value="Pkinase"/>
    <property type="match status" value="1"/>
</dbReference>
<organism evidence="7 8">
    <name type="scientific">Slackia heliotrinireducens (strain ATCC 29202 / DSM 20476 / NCTC 11029 / RHS 1)</name>
    <name type="common">Peptococcus heliotrinreducens</name>
    <dbReference type="NCBI Taxonomy" id="471855"/>
    <lineage>
        <taxon>Bacteria</taxon>
        <taxon>Bacillati</taxon>
        <taxon>Actinomycetota</taxon>
        <taxon>Coriobacteriia</taxon>
        <taxon>Eggerthellales</taxon>
        <taxon>Eggerthellaceae</taxon>
        <taxon>Slackia</taxon>
    </lineage>
</organism>
<dbReference type="GO" id="GO:0005524">
    <property type="term" value="F:ATP binding"/>
    <property type="evidence" value="ECO:0007669"/>
    <property type="project" value="UniProtKB-KW"/>
</dbReference>
<dbReference type="STRING" id="471855.Shel_09500"/>
<dbReference type="PROSITE" id="PS50011">
    <property type="entry name" value="PROTEIN_KINASE_DOM"/>
    <property type="match status" value="1"/>
</dbReference>
<dbReference type="EMBL" id="CP001684">
    <property type="protein sequence ID" value="ACV21990.1"/>
    <property type="molecule type" value="Genomic_DNA"/>
</dbReference>
<dbReference type="PANTHER" id="PTHR44329">
    <property type="entry name" value="SERINE/THREONINE-PROTEIN KINASE TNNI3K-RELATED"/>
    <property type="match status" value="1"/>
</dbReference>
<evidence type="ECO:0000256" key="5">
    <source>
        <dbReference type="SAM" id="MobiDB-lite"/>
    </source>
</evidence>
<dbReference type="eggNOG" id="COG0515">
    <property type="taxonomic scope" value="Bacteria"/>
</dbReference>
<dbReference type="Gene3D" id="1.10.510.10">
    <property type="entry name" value="Transferase(Phosphotransferase) domain 1"/>
    <property type="match status" value="1"/>
</dbReference>
<dbReference type="PANTHER" id="PTHR44329:SF288">
    <property type="entry name" value="MITOGEN-ACTIVATED PROTEIN KINASE KINASE KINASE 20"/>
    <property type="match status" value="1"/>
</dbReference>
<keyword evidence="3 7" id="KW-0418">Kinase</keyword>
<proteinExistence type="predicted"/>
<dbReference type="InterPro" id="IPR051681">
    <property type="entry name" value="Ser/Thr_Kinases-Pseudokinases"/>
</dbReference>
<keyword evidence="8" id="KW-1185">Reference proteome</keyword>
<dbReference type="Proteomes" id="UP000002026">
    <property type="component" value="Chromosome"/>
</dbReference>
<feature type="domain" description="Protein kinase" evidence="6">
    <location>
        <begin position="64"/>
        <end position="356"/>
    </location>
</feature>
<dbReference type="HOGENOM" id="CLU_558841_0_0_11"/>
<feature type="compositionally biased region" description="Polar residues" evidence="5">
    <location>
        <begin position="14"/>
        <end position="28"/>
    </location>
</feature>
<dbReference type="SUPFAM" id="SSF56112">
    <property type="entry name" value="Protein kinase-like (PK-like)"/>
    <property type="match status" value="1"/>
</dbReference>
<evidence type="ECO:0000313" key="8">
    <source>
        <dbReference type="Proteomes" id="UP000002026"/>
    </source>
</evidence>
<accession>C7N505</accession>
<reference evidence="7 8" key="1">
    <citation type="journal article" date="2009" name="Stand. Genomic Sci.">
        <title>Complete genome sequence of Slackia heliotrinireducens type strain (RHS 1).</title>
        <authorList>
            <person name="Pukall R."/>
            <person name="Lapidus A."/>
            <person name="Nolan M."/>
            <person name="Copeland A."/>
            <person name="Glavina Del Rio T."/>
            <person name="Lucas S."/>
            <person name="Chen F."/>
            <person name="Tice H."/>
            <person name="Cheng J.F."/>
            <person name="Chertkov O."/>
            <person name="Bruce D."/>
            <person name="Goodwin L."/>
            <person name="Kuske C."/>
            <person name="Brettin T."/>
            <person name="Detter J.C."/>
            <person name="Han C."/>
            <person name="Pitluck S."/>
            <person name="Pati A."/>
            <person name="Mavrommatis K."/>
            <person name="Ivanova N."/>
            <person name="Ovchinnikova G."/>
            <person name="Chen A."/>
            <person name="Palaniappan K."/>
            <person name="Schneider S."/>
            <person name="Rohde M."/>
            <person name="Chain P."/>
            <person name="D'haeseleer P."/>
            <person name="Goker M."/>
            <person name="Bristow J."/>
            <person name="Eisen J.A."/>
            <person name="Markowitz V."/>
            <person name="Kyrpides N.C."/>
            <person name="Klenk H.P."/>
            <person name="Hugenholtz P."/>
        </authorList>
    </citation>
    <scope>NUCLEOTIDE SEQUENCE [LARGE SCALE GENOMIC DNA]</scope>
    <source>
        <strain evidence="8">ATCC 29202 / DSM 20476 / NCTC 11029 / RHS 1</strain>
    </source>
</reference>
<dbReference type="AlphaFoldDB" id="C7N505"/>
<keyword evidence="1" id="KW-0808">Transferase</keyword>